<keyword evidence="1" id="KW-1003">Cell membrane</keyword>
<evidence type="ECO:0000256" key="4">
    <source>
        <dbReference type="ARBA" id="ARBA00023136"/>
    </source>
</evidence>
<proteinExistence type="predicted"/>
<feature type="transmembrane region" description="Helical" evidence="5">
    <location>
        <begin position="158"/>
        <end position="175"/>
    </location>
</feature>
<feature type="transmembrane region" description="Helical" evidence="5">
    <location>
        <begin position="65"/>
        <end position="84"/>
    </location>
</feature>
<dbReference type="InterPro" id="IPR003810">
    <property type="entry name" value="Mntp/YtaF"/>
</dbReference>
<evidence type="ECO:0000256" key="3">
    <source>
        <dbReference type="ARBA" id="ARBA00022989"/>
    </source>
</evidence>
<dbReference type="STRING" id="266892.SAMN04488054_11947"/>
<dbReference type="AlphaFoldDB" id="A0A1I4NPL0"/>
<evidence type="ECO:0000256" key="1">
    <source>
        <dbReference type="ARBA" id="ARBA00022475"/>
    </source>
</evidence>
<organism evidence="6 7">
    <name type="scientific">Salibacterium qingdaonense</name>
    <dbReference type="NCBI Taxonomy" id="266892"/>
    <lineage>
        <taxon>Bacteria</taxon>
        <taxon>Bacillati</taxon>
        <taxon>Bacillota</taxon>
        <taxon>Bacilli</taxon>
        <taxon>Bacillales</taxon>
        <taxon>Bacillaceae</taxon>
    </lineage>
</organism>
<feature type="transmembrane region" description="Helical" evidence="5">
    <location>
        <begin position="187"/>
        <end position="207"/>
    </location>
</feature>
<keyword evidence="2 5" id="KW-0812">Transmembrane</keyword>
<keyword evidence="3 5" id="KW-1133">Transmembrane helix</keyword>
<dbReference type="RefSeq" id="WP_090927522.1">
    <property type="nucleotide sequence ID" value="NZ_FOTY01000019.1"/>
</dbReference>
<evidence type="ECO:0000313" key="7">
    <source>
        <dbReference type="Proteomes" id="UP000199668"/>
    </source>
</evidence>
<name>A0A1I4NPL0_9BACI</name>
<dbReference type="PANTHER" id="PTHR35529">
    <property type="entry name" value="MANGANESE EFFLUX PUMP MNTP-RELATED"/>
    <property type="match status" value="1"/>
</dbReference>
<dbReference type="PANTHER" id="PTHR35529:SF2">
    <property type="entry name" value="SPORULATION PROTEIN YTAF-RELATED"/>
    <property type="match status" value="1"/>
</dbReference>
<dbReference type="EMBL" id="FOTY01000019">
    <property type="protein sequence ID" value="SFM17270.1"/>
    <property type="molecule type" value="Genomic_DNA"/>
</dbReference>
<dbReference type="Proteomes" id="UP000199668">
    <property type="component" value="Unassembled WGS sequence"/>
</dbReference>
<sequence>MASLFSLCVLAFAVSVDSFGAGLSYGLRRLKLPFYSYVCISVCSALSVLGGGAAAGFLKQYLPGWITEAAGGLILILIGLWALIQVFREQDASPAGPQTNREKGAWVQFMTVLKKPDEADWDHSGTISVKEAVFLGAALSLDALGAGMGAALLGYSPIYLAGAVGVMCAIFLSLGRKGGRILAGTGLTKQFSFLPGILLIGMGLWNLQ</sequence>
<evidence type="ECO:0000313" key="6">
    <source>
        <dbReference type="EMBL" id="SFM17270.1"/>
    </source>
</evidence>
<feature type="transmembrane region" description="Helical" evidence="5">
    <location>
        <begin position="34"/>
        <end position="58"/>
    </location>
</feature>
<evidence type="ECO:0000256" key="2">
    <source>
        <dbReference type="ARBA" id="ARBA00022692"/>
    </source>
</evidence>
<protein>
    <submittedName>
        <fullName evidence="6">Putative sporulation protein YtaF</fullName>
    </submittedName>
</protein>
<accession>A0A1I4NPL0</accession>
<gene>
    <name evidence="6" type="ORF">SAMN04488054_11947</name>
</gene>
<keyword evidence="7" id="KW-1185">Reference proteome</keyword>
<reference evidence="6 7" key="1">
    <citation type="submission" date="2016-10" db="EMBL/GenBank/DDBJ databases">
        <authorList>
            <person name="de Groot N.N."/>
        </authorList>
    </citation>
    <scope>NUCLEOTIDE SEQUENCE [LARGE SCALE GENOMIC DNA]</scope>
    <source>
        <strain evidence="6 7">CGMCC 1.6134</strain>
    </source>
</reference>
<dbReference type="OrthoDB" id="1679205at2"/>
<dbReference type="NCBIfam" id="TIGR02840">
    <property type="entry name" value="spore_YtaF"/>
    <property type="match status" value="1"/>
</dbReference>
<evidence type="ECO:0000256" key="5">
    <source>
        <dbReference type="SAM" id="Phobius"/>
    </source>
</evidence>
<keyword evidence="4 5" id="KW-0472">Membrane</keyword>
<dbReference type="Pfam" id="PF02659">
    <property type="entry name" value="Mntp"/>
    <property type="match status" value="2"/>
</dbReference>
<dbReference type="InterPro" id="IPR014205">
    <property type="entry name" value="Spore_YtaF"/>
</dbReference>